<dbReference type="EMBL" id="BRYB01002050">
    <property type="protein sequence ID" value="GMI38791.1"/>
    <property type="molecule type" value="Genomic_DNA"/>
</dbReference>
<dbReference type="SMART" id="SM00368">
    <property type="entry name" value="LRR_RI"/>
    <property type="match status" value="4"/>
</dbReference>
<dbReference type="SUPFAM" id="SSF52047">
    <property type="entry name" value="RNI-like"/>
    <property type="match status" value="1"/>
</dbReference>
<gene>
    <name evidence="2" type="ORF">TeGR_g11267</name>
</gene>
<protein>
    <submittedName>
        <fullName evidence="2">Uncharacterized protein</fullName>
    </submittedName>
</protein>
<dbReference type="InterPro" id="IPR001611">
    <property type="entry name" value="Leu-rich_rpt"/>
</dbReference>
<dbReference type="InterPro" id="IPR045203">
    <property type="entry name" value="RanGAP1/2"/>
</dbReference>
<dbReference type="Pfam" id="PF13516">
    <property type="entry name" value="LRR_6"/>
    <property type="match status" value="3"/>
</dbReference>
<dbReference type="PANTHER" id="PTHR46761">
    <property type="entry name" value="RAN GTPASE-ACTIVATING PROTEIN 1"/>
    <property type="match status" value="1"/>
</dbReference>
<organism evidence="2 3">
    <name type="scientific">Tetraparma gracilis</name>
    <dbReference type="NCBI Taxonomy" id="2962635"/>
    <lineage>
        <taxon>Eukaryota</taxon>
        <taxon>Sar</taxon>
        <taxon>Stramenopiles</taxon>
        <taxon>Ochrophyta</taxon>
        <taxon>Bolidophyceae</taxon>
        <taxon>Parmales</taxon>
        <taxon>Triparmaceae</taxon>
        <taxon>Tetraparma</taxon>
    </lineage>
</organism>
<comment type="caution">
    <text evidence="2">The sequence shown here is derived from an EMBL/GenBank/DDBJ whole genome shotgun (WGS) entry which is preliminary data.</text>
</comment>
<feature type="region of interest" description="Disordered" evidence="1">
    <location>
        <begin position="400"/>
        <end position="446"/>
    </location>
</feature>
<dbReference type="InterPro" id="IPR032675">
    <property type="entry name" value="LRR_dom_sf"/>
</dbReference>
<reference evidence="2 3" key="1">
    <citation type="journal article" date="2023" name="Commun. Biol.">
        <title>Genome analysis of Parmales, the sister group of diatoms, reveals the evolutionary specialization of diatoms from phago-mixotrophs to photoautotrophs.</title>
        <authorList>
            <person name="Ban H."/>
            <person name="Sato S."/>
            <person name="Yoshikawa S."/>
            <person name="Yamada K."/>
            <person name="Nakamura Y."/>
            <person name="Ichinomiya M."/>
            <person name="Sato N."/>
            <person name="Blanc-Mathieu R."/>
            <person name="Endo H."/>
            <person name="Kuwata A."/>
            <person name="Ogata H."/>
        </authorList>
    </citation>
    <scope>NUCLEOTIDE SEQUENCE [LARGE SCALE GENOMIC DNA]</scope>
</reference>
<dbReference type="PANTHER" id="PTHR46761:SF2">
    <property type="entry name" value="RAN GTPASE-ACTIVATING PROTEIN 1"/>
    <property type="match status" value="1"/>
</dbReference>
<evidence type="ECO:0000256" key="1">
    <source>
        <dbReference type="SAM" id="MobiDB-lite"/>
    </source>
</evidence>
<dbReference type="Gene3D" id="3.80.10.10">
    <property type="entry name" value="Ribonuclease Inhibitor"/>
    <property type="match status" value="1"/>
</dbReference>
<keyword evidence="3" id="KW-1185">Reference proteome</keyword>
<feature type="compositionally biased region" description="Low complexity" evidence="1">
    <location>
        <begin position="437"/>
        <end position="446"/>
    </location>
</feature>
<proteinExistence type="predicted"/>
<name>A0ABQ6N3M0_9STRA</name>
<evidence type="ECO:0000313" key="3">
    <source>
        <dbReference type="Proteomes" id="UP001165060"/>
    </source>
</evidence>
<sequence length="446" mass="46059">MSAFPAPTSISLPGPRELLSTSAQVSSLLKQLPFPPSPSVTRLRIGDKSYTASAAAALCEQLLSRCPGCTELDMSDVIAGRMEAEGLSVLAAFAGEAARTMPGLTAVDLSDNAMGLKGISACRPLFDCSRGTLSSLAMCNDGLSHQSMGEVADLLCEEPPIQLERLHFFNNMSGDAGCEHFGRILGVQRTGGLLKDLRFSGTRASGEGSAHIAEALAAGAALFGASLTKLDLNDNTFSESGAKLAAAFGGGFGRNLCRLNLGECSMGDETTRALLRGLLRHGAGGLTHLELGGNELTGRSMKALGRLCRRNGGLEDLGLGENDEIASGGVLLLLGEGLGELGGLRALRLSCAGLGDRAGAAVAKMGGAWGDAKVEIDGNMFTPDVAEALQAAYGDRLQEMEDNDEDGCDEDDEDVELEDDEEDEEDNGEAGGGGGVDELAAAVGKM</sequence>
<feature type="compositionally biased region" description="Acidic residues" evidence="1">
    <location>
        <begin position="400"/>
        <end position="428"/>
    </location>
</feature>
<accession>A0ABQ6N3M0</accession>
<evidence type="ECO:0000313" key="2">
    <source>
        <dbReference type="EMBL" id="GMI38791.1"/>
    </source>
</evidence>
<dbReference type="Proteomes" id="UP001165060">
    <property type="component" value="Unassembled WGS sequence"/>
</dbReference>